<reference evidence="3" key="1">
    <citation type="submission" date="2023-03" db="EMBL/GenBank/DDBJ databases">
        <authorList>
            <person name="Steffen K."/>
            <person name="Cardenas P."/>
        </authorList>
    </citation>
    <scope>NUCLEOTIDE SEQUENCE</scope>
</reference>
<dbReference type="GO" id="GO:0005524">
    <property type="term" value="F:ATP binding"/>
    <property type="evidence" value="ECO:0007669"/>
    <property type="project" value="UniProtKB-KW"/>
</dbReference>
<dbReference type="SUPFAM" id="SSF52540">
    <property type="entry name" value="P-loop containing nucleoside triphosphate hydrolases"/>
    <property type="match status" value="1"/>
</dbReference>
<dbReference type="InterPro" id="IPR027417">
    <property type="entry name" value="P-loop_NTPase"/>
</dbReference>
<comment type="caution">
    <text evidence="3">The sequence shown here is derived from an EMBL/GenBank/DDBJ whole genome shotgun (WGS) entry which is preliminary data.</text>
</comment>
<dbReference type="Pfam" id="PF00005">
    <property type="entry name" value="ABC_tran"/>
    <property type="match status" value="1"/>
</dbReference>
<keyword evidence="3" id="KW-0547">Nucleotide-binding</keyword>
<evidence type="ECO:0000313" key="3">
    <source>
        <dbReference type="EMBL" id="CAI8009587.1"/>
    </source>
</evidence>
<evidence type="ECO:0000259" key="2">
    <source>
        <dbReference type="Pfam" id="PF00005"/>
    </source>
</evidence>
<organism evidence="3 4">
    <name type="scientific">Geodia barretti</name>
    <name type="common">Barrett's horny sponge</name>
    <dbReference type="NCBI Taxonomy" id="519541"/>
    <lineage>
        <taxon>Eukaryota</taxon>
        <taxon>Metazoa</taxon>
        <taxon>Porifera</taxon>
        <taxon>Demospongiae</taxon>
        <taxon>Heteroscleromorpha</taxon>
        <taxon>Tetractinellida</taxon>
        <taxon>Astrophorina</taxon>
        <taxon>Geodiidae</taxon>
        <taxon>Geodia</taxon>
    </lineage>
</organism>
<dbReference type="GO" id="GO:0016887">
    <property type="term" value="F:ATP hydrolysis activity"/>
    <property type="evidence" value="ECO:0007669"/>
    <property type="project" value="InterPro"/>
</dbReference>
<name>A0AA35RGA6_GEOBA</name>
<dbReference type="InterPro" id="IPR050611">
    <property type="entry name" value="ABCF"/>
</dbReference>
<protein>
    <submittedName>
        <fullName evidence="3">ATP-binding cassette sub-family F member 3</fullName>
    </submittedName>
</protein>
<keyword evidence="4" id="KW-1185">Reference proteome</keyword>
<dbReference type="PANTHER" id="PTHR19211">
    <property type="entry name" value="ATP-BINDING TRANSPORT PROTEIN-RELATED"/>
    <property type="match status" value="1"/>
</dbReference>
<evidence type="ECO:0000256" key="1">
    <source>
        <dbReference type="ARBA" id="ARBA00022737"/>
    </source>
</evidence>
<dbReference type="EMBL" id="CASHTH010000974">
    <property type="protein sequence ID" value="CAI8009587.1"/>
    <property type="molecule type" value="Genomic_DNA"/>
</dbReference>
<dbReference type="PANTHER" id="PTHR19211:SF117">
    <property type="entry name" value="ATP-BINDING CASSETTE SUB-FAMILY F MEMBER 3"/>
    <property type="match status" value="1"/>
</dbReference>
<accession>A0AA35RGA6</accession>
<dbReference type="Gene3D" id="3.40.50.300">
    <property type="entry name" value="P-loop containing nucleotide triphosphate hydrolases"/>
    <property type="match status" value="1"/>
</dbReference>
<dbReference type="InterPro" id="IPR003439">
    <property type="entry name" value="ABC_transporter-like_ATP-bd"/>
</dbReference>
<keyword evidence="3" id="KW-0067">ATP-binding</keyword>
<sequence length="111" mass="12175">MFGVSSDLALRPIASLSGGQKSRLAFAILAVPRPNFLIFDEPTNHLDVESVEALGKALNRFPGGVLLVSHDEHLIKLCCNAVWLCKDKLVHRLEGGLDQYKKAIQSELVHS</sequence>
<feature type="domain" description="ABC transporter" evidence="2">
    <location>
        <begin position="11"/>
        <end position="44"/>
    </location>
</feature>
<gene>
    <name evidence="3" type="ORF">GBAR_LOCUS6411</name>
</gene>
<dbReference type="FunFam" id="3.40.50.300:FF:001197">
    <property type="entry name" value="Putative ATP-binding cassette family ATPase"/>
    <property type="match status" value="1"/>
</dbReference>
<proteinExistence type="predicted"/>
<evidence type="ECO:0000313" key="4">
    <source>
        <dbReference type="Proteomes" id="UP001174909"/>
    </source>
</evidence>
<dbReference type="Proteomes" id="UP001174909">
    <property type="component" value="Unassembled WGS sequence"/>
</dbReference>
<keyword evidence="1" id="KW-0677">Repeat</keyword>
<dbReference type="AlphaFoldDB" id="A0AA35RGA6"/>